<sequence length="250" mass="27766">MPRKRSPSSAPPKTTQNAETQEMEAEEAPQDINQQQTINKKADEHTHITPAVTLFLVMRSSLRLAAASPQNVFQCGGQDKGAQYIKMTPRIPVEDRKLITKLLVEGLPQRVICQRTGRSKTMVSRIIRAFRDEERIADAQRPRRPRVTQHIEDEFIVAAVVADPFLNASEIRDEFCLEVSRSTKRRSLKEAGLSNCVAAQKPFLTDDNASSGWNLQRSTSIGAKKNGALSFFWRIHLLYSPGSAAAGGGP</sequence>
<dbReference type="SUPFAM" id="SSF46689">
    <property type="entry name" value="Homeodomain-like"/>
    <property type="match status" value="1"/>
</dbReference>
<dbReference type="GO" id="GO:0005634">
    <property type="term" value="C:nucleus"/>
    <property type="evidence" value="ECO:0007669"/>
    <property type="project" value="UniProtKB-SubCell"/>
</dbReference>
<evidence type="ECO:0008006" key="5">
    <source>
        <dbReference type="Google" id="ProtNLM"/>
    </source>
</evidence>
<reference evidence="3 4" key="1">
    <citation type="journal article" date="2020" name="Cell">
        <title>Large-Scale Comparative Analyses of Tick Genomes Elucidate Their Genetic Diversity and Vector Capacities.</title>
        <authorList>
            <consortium name="Tick Genome and Microbiome Consortium (TIGMIC)"/>
            <person name="Jia N."/>
            <person name="Wang J."/>
            <person name="Shi W."/>
            <person name="Du L."/>
            <person name="Sun Y."/>
            <person name="Zhan W."/>
            <person name="Jiang J.F."/>
            <person name="Wang Q."/>
            <person name="Zhang B."/>
            <person name="Ji P."/>
            <person name="Bell-Sakyi L."/>
            <person name="Cui X.M."/>
            <person name="Yuan T.T."/>
            <person name="Jiang B.G."/>
            <person name="Yang W.F."/>
            <person name="Lam T.T."/>
            <person name="Chang Q.C."/>
            <person name="Ding S.J."/>
            <person name="Wang X.J."/>
            <person name="Zhu J.G."/>
            <person name="Ruan X.D."/>
            <person name="Zhao L."/>
            <person name="Wei J.T."/>
            <person name="Ye R.Z."/>
            <person name="Que T.C."/>
            <person name="Du C.H."/>
            <person name="Zhou Y.H."/>
            <person name="Cheng J.X."/>
            <person name="Dai P.F."/>
            <person name="Guo W.B."/>
            <person name="Han X.H."/>
            <person name="Huang E.J."/>
            <person name="Li L.F."/>
            <person name="Wei W."/>
            <person name="Gao Y.C."/>
            <person name="Liu J.Z."/>
            <person name="Shao H.Z."/>
            <person name="Wang X."/>
            <person name="Wang C.C."/>
            <person name="Yang T.C."/>
            <person name="Huo Q.B."/>
            <person name="Li W."/>
            <person name="Chen H.Y."/>
            <person name="Chen S.E."/>
            <person name="Zhou L.G."/>
            <person name="Ni X.B."/>
            <person name="Tian J.H."/>
            <person name="Sheng Y."/>
            <person name="Liu T."/>
            <person name="Pan Y.S."/>
            <person name="Xia L.Y."/>
            <person name="Li J."/>
            <person name="Zhao F."/>
            <person name="Cao W.C."/>
        </authorList>
    </citation>
    <scope>NUCLEOTIDE SEQUENCE [LARGE SCALE GENOMIC DNA]</scope>
    <source>
        <strain evidence="3">HaeL-2018</strain>
    </source>
</reference>
<feature type="region of interest" description="Disordered" evidence="2">
    <location>
        <begin position="1"/>
        <end position="30"/>
    </location>
</feature>
<keyword evidence="4" id="KW-1185">Reference proteome</keyword>
<evidence type="ECO:0000313" key="4">
    <source>
        <dbReference type="Proteomes" id="UP000821853"/>
    </source>
</evidence>
<dbReference type="EMBL" id="JABSTR010000008">
    <property type="protein sequence ID" value="KAH9377348.1"/>
    <property type="molecule type" value="Genomic_DNA"/>
</dbReference>
<organism evidence="3 4">
    <name type="scientific">Haemaphysalis longicornis</name>
    <name type="common">Bush tick</name>
    <dbReference type="NCBI Taxonomy" id="44386"/>
    <lineage>
        <taxon>Eukaryota</taxon>
        <taxon>Metazoa</taxon>
        <taxon>Ecdysozoa</taxon>
        <taxon>Arthropoda</taxon>
        <taxon>Chelicerata</taxon>
        <taxon>Arachnida</taxon>
        <taxon>Acari</taxon>
        <taxon>Parasitiformes</taxon>
        <taxon>Ixodida</taxon>
        <taxon>Ixodoidea</taxon>
        <taxon>Ixodidae</taxon>
        <taxon>Haemaphysalinae</taxon>
        <taxon>Haemaphysalis</taxon>
    </lineage>
</organism>
<evidence type="ECO:0000256" key="2">
    <source>
        <dbReference type="SAM" id="MobiDB-lite"/>
    </source>
</evidence>
<dbReference type="Proteomes" id="UP000821853">
    <property type="component" value="Unassembled WGS sequence"/>
</dbReference>
<protein>
    <recommendedName>
        <fullName evidence="5">Transposase</fullName>
    </recommendedName>
</protein>
<evidence type="ECO:0000313" key="3">
    <source>
        <dbReference type="EMBL" id="KAH9377348.1"/>
    </source>
</evidence>
<dbReference type="OrthoDB" id="4843387at2759"/>
<comment type="caution">
    <text evidence="3">The sequence shown here is derived from an EMBL/GenBank/DDBJ whole genome shotgun (WGS) entry which is preliminary data.</text>
</comment>
<dbReference type="VEuPathDB" id="VectorBase:HLOH_040467"/>
<comment type="subcellular location">
    <subcellularLocation>
        <location evidence="1">Nucleus</location>
    </subcellularLocation>
</comment>
<evidence type="ECO:0000256" key="1">
    <source>
        <dbReference type="ARBA" id="ARBA00004123"/>
    </source>
</evidence>
<proteinExistence type="predicted"/>
<dbReference type="InterPro" id="IPR009057">
    <property type="entry name" value="Homeodomain-like_sf"/>
</dbReference>
<dbReference type="AlphaFoldDB" id="A0A9J6GSX0"/>
<name>A0A9J6GSX0_HAELO</name>
<accession>A0A9J6GSX0</accession>
<gene>
    <name evidence="3" type="ORF">HPB48_011072</name>
</gene>